<protein>
    <submittedName>
        <fullName evidence="1">Uncharacterized protein</fullName>
    </submittedName>
</protein>
<evidence type="ECO:0000313" key="1">
    <source>
        <dbReference type="EMBL" id="OCL97706.1"/>
    </source>
</evidence>
<proteinExistence type="predicted"/>
<accession>A0A1C0B595</accession>
<gene>
    <name evidence="1" type="ORF">AAX29_01860</name>
</gene>
<dbReference type="Proteomes" id="UP000093281">
    <property type="component" value="Unassembled WGS sequence"/>
</dbReference>
<reference evidence="2" key="1">
    <citation type="submission" date="2015-05" db="EMBL/GenBank/DDBJ databases">
        <authorList>
            <person name="Rovetto F."/>
            <person name="Cocolin L."/>
            <person name="Illeghems K."/>
            <person name="Van Nieuwerburgh F."/>
            <person name="Houf K."/>
        </authorList>
    </citation>
    <scope>NUCLEOTIDE SEQUENCE [LARGE SCALE GENOMIC DNA]</scope>
    <source>
        <strain evidence="2">DU22</strain>
    </source>
</reference>
<comment type="caution">
    <text evidence="1">The sequence shown here is derived from an EMBL/GenBank/DDBJ whole genome shotgun (WGS) entry which is preliminary data.</text>
</comment>
<dbReference type="EMBL" id="LCUJ01000009">
    <property type="protein sequence ID" value="OCL97706.1"/>
    <property type="molecule type" value="Genomic_DNA"/>
</dbReference>
<evidence type="ECO:0000313" key="2">
    <source>
        <dbReference type="Proteomes" id="UP000093281"/>
    </source>
</evidence>
<sequence>MRVLYVVYCDETIIRDLAISEKINLEDNELFRTMIDKTKGEFISVYYYYYYFDKRKTTKKLEKIIRDINNNKSERICLFTDDKELFVKFDRLVYFMTFNDFYKKTEYTKIEFSNEFKPYNKINELKEIYTINRHIDIIHHMVNVEYISKFKKFLKYNEIFNINIKKLINGTAYKNVNNFKELIPLLQSDLQILYYYQIITVRFCIIIFRLFSFNLNLSSKYIGIELESIFNNKKSNSYRFVLKNKIKNTDLNNRSFRGFKIDSIKTNEYIRNDYIFKIKLEIYNKLVANKIDKEIQKDILGESFIFLMEKYKKEIM</sequence>
<organism evidence="1 2">
    <name type="scientific">Aliarcobacter thereius</name>
    <dbReference type="NCBI Taxonomy" id="544718"/>
    <lineage>
        <taxon>Bacteria</taxon>
        <taxon>Pseudomonadati</taxon>
        <taxon>Campylobacterota</taxon>
        <taxon>Epsilonproteobacteria</taxon>
        <taxon>Campylobacterales</taxon>
        <taxon>Arcobacteraceae</taxon>
        <taxon>Aliarcobacter</taxon>
    </lineage>
</organism>
<dbReference type="AlphaFoldDB" id="A0A1C0B595"/>
<dbReference type="OrthoDB" id="9984153at2"/>
<dbReference type="RefSeq" id="WP_066174575.1">
    <property type="nucleotide sequence ID" value="NZ_LCUJ01000009.1"/>
</dbReference>
<name>A0A1C0B595_9BACT</name>